<dbReference type="PROSITE" id="PS50011">
    <property type="entry name" value="PROTEIN_KINASE_DOM"/>
    <property type="match status" value="1"/>
</dbReference>
<dbReference type="PANTHER" id="PTHR11042:SF138">
    <property type="entry name" value="SERINE_THREONINE-PROTEIN KINASE IKS1-RELATED"/>
    <property type="match status" value="1"/>
</dbReference>
<keyword evidence="3" id="KW-0808">Transferase</keyword>
<dbReference type="InterPro" id="IPR008271">
    <property type="entry name" value="Ser/Thr_kinase_AS"/>
</dbReference>
<evidence type="ECO:0000256" key="4">
    <source>
        <dbReference type="ARBA" id="ARBA00022741"/>
    </source>
</evidence>
<feature type="region of interest" description="Disordered" evidence="10">
    <location>
        <begin position="576"/>
        <end position="595"/>
    </location>
</feature>
<dbReference type="InterPro" id="IPR000719">
    <property type="entry name" value="Prot_kinase_dom"/>
</dbReference>
<organism evidence="13 14">
    <name type="scientific">Heterodermia speciosa</name>
    <dbReference type="NCBI Taxonomy" id="116794"/>
    <lineage>
        <taxon>Eukaryota</taxon>
        <taxon>Fungi</taxon>
        <taxon>Dikarya</taxon>
        <taxon>Ascomycota</taxon>
        <taxon>Pezizomycotina</taxon>
        <taxon>Lecanoromycetes</taxon>
        <taxon>OSLEUM clade</taxon>
        <taxon>Lecanoromycetidae</taxon>
        <taxon>Caliciales</taxon>
        <taxon>Physciaceae</taxon>
        <taxon>Heterodermia</taxon>
    </lineage>
</organism>
<comment type="caution">
    <text evidence="13">The sequence shown here is derived from an EMBL/GenBank/DDBJ whole genome shotgun (WGS) entry which is preliminary data.</text>
</comment>
<dbReference type="Pfam" id="PF00069">
    <property type="entry name" value="Pkinase"/>
    <property type="match status" value="1"/>
</dbReference>
<dbReference type="GO" id="GO:0005737">
    <property type="term" value="C:cytoplasm"/>
    <property type="evidence" value="ECO:0007669"/>
    <property type="project" value="TreeGrafter"/>
</dbReference>
<evidence type="ECO:0000259" key="12">
    <source>
        <dbReference type="PROSITE" id="PS50011"/>
    </source>
</evidence>
<evidence type="ECO:0000256" key="7">
    <source>
        <dbReference type="ARBA" id="ARBA00037982"/>
    </source>
</evidence>
<dbReference type="GO" id="GO:0005634">
    <property type="term" value="C:nucleus"/>
    <property type="evidence" value="ECO:0007669"/>
    <property type="project" value="TreeGrafter"/>
</dbReference>
<dbReference type="GO" id="GO:0005524">
    <property type="term" value="F:ATP binding"/>
    <property type="evidence" value="ECO:0007669"/>
    <property type="project" value="UniProtKB-KW"/>
</dbReference>
<feature type="compositionally biased region" description="Basic residues" evidence="10">
    <location>
        <begin position="108"/>
        <end position="117"/>
    </location>
</feature>
<dbReference type="GO" id="GO:0004674">
    <property type="term" value="F:protein serine/threonine kinase activity"/>
    <property type="evidence" value="ECO:0007669"/>
    <property type="project" value="UniProtKB-KW"/>
</dbReference>
<evidence type="ECO:0000313" key="14">
    <source>
        <dbReference type="Proteomes" id="UP000664521"/>
    </source>
</evidence>
<proteinExistence type="inferred from homology"/>
<dbReference type="FunFam" id="1.10.510.10:FF:000699">
    <property type="entry name" value="Probable serine/threonine-protein kinase iksA"/>
    <property type="match status" value="1"/>
</dbReference>
<feature type="region of interest" description="Disordered" evidence="10">
    <location>
        <begin position="97"/>
        <end position="147"/>
    </location>
</feature>
<name>A0A8H3EHZ6_9LECA</name>
<dbReference type="InterPro" id="IPR011009">
    <property type="entry name" value="Kinase-like_dom_sf"/>
</dbReference>
<dbReference type="PANTHER" id="PTHR11042">
    <property type="entry name" value="EUKARYOTIC TRANSLATION INITIATION FACTOR 2-ALPHA KINASE EIF2-ALPHA KINASE -RELATED"/>
    <property type="match status" value="1"/>
</dbReference>
<dbReference type="AlphaFoldDB" id="A0A8H3EHZ6"/>
<feature type="region of interest" description="Disordered" evidence="10">
    <location>
        <begin position="480"/>
        <end position="567"/>
    </location>
</feature>
<accession>A0A8H3EHZ6</accession>
<evidence type="ECO:0000256" key="2">
    <source>
        <dbReference type="ARBA" id="ARBA00022527"/>
    </source>
</evidence>
<reference evidence="13" key="1">
    <citation type="submission" date="2021-03" db="EMBL/GenBank/DDBJ databases">
        <authorList>
            <person name="Tagirdzhanova G."/>
        </authorList>
    </citation>
    <scope>NUCLEOTIDE SEQUENCE</scope>
</reference>
<evidence type="ECO:0000256" key="6">
    <source>
        <dbReference type="ARBA" id="ARBA00022840"/>
    </source>
</evidence>
<evidence type="ECO:0000256" key="10">
    <source>
        <dbReference type="SAM" id="MobiDB-lite"/>
    </source>
</evidence>
<gene>
    <name evidence="13" type="primary">IKS1</name>
    <name evidence="13" type="ORF">HETSPECPRED_006034</name>
</gene>
<dbReference type="FunFam" id="3.30.200.20:FF:000306">
    <property type="entry name" value="IKS protein kinase"/>
    <property type="match status" value="1"/>
</dbReference>
<keyword evidence="14" id="KW-1185">Reference proteome</keyword>
<dbReference type="OrthoDB" id="1405469at2759"/>
<keyword evidence="2" id="KW-0723">Serine/threonine-protein kinase</keyword>
<dbReference type="PROSITE" id="PS00108">
    <property type="entry name" value="PROTEIN_KINASE_ST"/>
    <property type="match status" value="1"/>
</dbReference>
<feature type="compositionally biased region" description="Basic and acidic residues" evidence="10">
    <location>
        <begin position="63"/>
        <end position="75"/>
    </location>
</feature>
<evidence type="ECO:0000256" key="1">
    <source>
        <dbReference type="ARBA" id="ARBA00012513"/>
    </source>
</evidence>
<dbReference type="EMBL" id="CAJPDS010000004">
    <property type="protein sequence ID" value="CAF9906042.1"/>
    <property type="molecule type" value="Genomic_DNA"/>
</dbReference>
<feature type="region of interest" description="Disordered" evidence="10">
    <location>
        <begin position="63"/>
        <end position="84"/>
    </location>
</feature>
<keyword evidence="4" id="KW-0547">Nucleotide-binding</keyword>
<comment type="catalytic activity">
    <reaction evidence="8">
        <text>L-threonyl-[protein] + ATP = O-phospho-L-threonyl-[protein] + ADP + H(+)</text>
        <dbReference type="Rhea" id="RHEA:46608"/>
        <dbReference type="Rhea" id="RHEA-COMP:11060"/>
        <dbReference type="Rhea" id="RHEA-COMP:11605"/>
        <dbReference type="ChEBI" id="CHEBI:15378"/>
        <dbReference type="ChEBI" id="CHEBI:30013"/>
        <dbReference type="ChEBI" id="CHEBI:30616"/>
        <dbReference type="ChEBI" id="CHEBI:61977"/>
        <dbReference type="ChEBI" id="CHEBI:456216"/>
        <dbReference type="EC" id="2.7.11.1"/>
    </reaction>
</comment>
<protein>
    <recommendedName>
        <fullName evidence="1">non-specific serine/threonine protein kinase</fullName>
        <ecNumber evidence="1">2.7.11.1</ecNumber>
    </recommendedName>
</protein>
<dbReference type="SMART" id="SM00220">
    <property type="entry name" value="S_TKc"/>
    <property type="match status" value="1"/>
</dbReference>
<evidence type="ECO:0000313" key="13">
    <source>
        <dbReference type="EMBL" id="CAF9906042.1"/>
    </source>
</evidence>
<evidence type="ECO:0000256" key="8">
    <source>
        <dbReference type="ARBA" id="ARBA00047899"/>
    </source>
</evidence>
<evidence type="ECO:0000256" key="11">
    <source>
        <dbReference type="SAM" id="Phobius"/>
    </source>
</evidence>
<evidence type="ECO:0000256" key="9">
    <source>
        <dbReference type="ARBA" id="ARBA00048679"/>
    </source>
</evidence>
<dbReference type="Proteomes" id="UP000664521">
    <property type="component" value="Unassembled WGS sequence"/>
</dbReference>
<keyword evidence="11" id="KW-0472">Membrane</keyword>
<feature type="compositionally biased region" description="Polar residues" evidence="10">
    <location>
        <begin position="546"/>
        <end position="557"/>
    </location>
</feature>
<dbReference type="Gene3D" id="1.10.510.10">
    <property type="entry name" value="Transferase(Phosphotransferase) domain 1"/>
    <property type="match status" value="1"/>
</dbReference>
<feature type="compositionally biased region" description="Polar residues" evidence="10">
    <location>
        <begin position="118"/>
        <end position="127"/>
    </location>
</feature>
<keyword evidence="6" id="KW-0067">ATP-binding</keyword>
<dbReference type="InterPro" id="IPR050339">
    <property type="entry name" value="CC_SR_Kinase"/>
</dbReference>
<evidence type="ECO:0000256" key="3">
    <source>
        <dbReference type="ARBA" id="ARBA00022679"/>
    </source>
</evidence>
<keyword evidence="11" id="KW-1133">Transmembrane helix</keyword>
<dbReference type="Gene3D" id="3.30.200.20">
    <property type="entry name" value="Phosphorylase Kinase, domain 1"/>
    <property type="match status" value="1"/>
</dbReference>
<feature type="transmembrane region" description="Helical" evidence="11">
    <location>
        <begin position="654"/>
        <end position="678"/>
    </location>
</feature>
<evidence type="ECO:0000256" key="5">
    <source>
        <dbReference type="ARBA" id="ARBA00022777"/>
    </source>
</evidence>
<comment type="similarity">
    <text evidence="7">Belongs to the protein kinase superfamily. Ser/Thr protein kinase family. GCN2 subfamily.</text>
</comment>
<dbReference type="CDD" id="cd00180">
    <property type="entry name" value="PKc"/>
    <property type="match status" value="1"/>
</dbReference>
<comment type="catalytic activity">
    <reaction evidence="9">
        <text>L-seryl-[protein] + ATP = O-phospho-L-seryl-[protein] + ADP + H(+)</text>
        <dbReference type="Rhea" id="RHEA:17989"/>
        <dbReference type="Rhea" id="RHEA-COMP:9863"/>
        <dbReference type="Rhea" id="RHEA-COMP:11604"/>
        <dbReference type="ChEBI" id="CHEBI:15378"/>
        <dbReference type="ChEBI" id="CHEBI:29999"/>
        <dbReference type="ChEBI" id="CHEBI:30616"/>
        <dbReference type="ChEBI" id="CHEBI:83421"/>
        <dbReference type="ChEBI" id="CHEBI:456216"/>
        <dbReference type="EC" id="2.7.11.1"/>
    </reaction>
</comment>
<keyword evidence="11" id="KW-0812">Transmembrane</keyword>
<dbReference type="EC" id="2.7.11.1" evidence="1"/>
<sequence length="687" mass="76243">MAFDGSSNAMSIVPYATNREIVLRHNDQVVVYDPLSKQLALRNTSAQADLDLTECPYCHRPLREDERPRNREHGGSRPNAPAGFVSPEYFRMLHQSLPDSESAGPPSPHRRLVRPIRSRQTSSSADPSDSRYGDIPGQAPPSPSGISSSAFSPGYFDRFFKQEKELGRGGKGVVFLVRHVLDEVVLGQFACKRVPVGDDHEWLKKVLVEVQLLQYLSHQHLVSYRHVWLEDVKLSNFGPSVPCAFILQQYCNSGDLQNYISNSAEISEPSQSLKERARRRSRHLTSPIVELQGRKLQFEEIYSFFKDITSGLNHLHVNGYIHRDLKPSNCLLHDTGQGLRVLVSDFGEVQIENMVRKSTGATGTISYCSPEVLQRESSGRYGNFTPKSDIFSLGMILYFLCFARLPYRNANALDEDIDEDLDQLRDEITSWGGLHEERQLRPDLPEKLYTFLRRLLSLDPADRPSAEDILLGIKTGSGLDDVIDSRPSSSGHMYDDLRNSSRISPVDSPVSRARSPITPPQPRRPSTGFATRTGTGLSKLRFGSHSHGSTVDETSTPPTSPGGSLVLREKFPSPTRVDDLPQLPAPQLPSSTTVPETLNLGAPRRQQSIKVMLFLLKVLSVTTLCSPVAANPNFAYPLFALATVDLLLPESGRIITLVLLALHIATLWAGSYLGVLCVPKSSVWAAF</sequence>
<feature type="domain" description="Protein kinase" evidence="12">
    <location>
        <begin position="160"/>
        <end position="483"/>
    </location>
</feature>
<keyword evidence="5 13" id="KW-0418">Kinase</keyword>
<dbReference type="SUPFAM" id="SSF56112">
    <property type="entry name" value="Protein kinase-like (PK-like)"/>
    <property type="match status" value="1"/>
</dbReference>